<reference evidence="2" key="1">
    <citation type="submission" date="2002-06" db="EMBL/GenBank/DDBJ databases">
        <authorList>
            <person name="Cai X.P."/>
            <person name="Jia W.Z."/>
            <person name="Zheng Y.D."/>
        </authorList>
    </citation>
    <scope>NUCLEOTIDE SEQUENCE</scope>
</reference>
<accession>Q8MUH7</accession>
<evidence type="ECO:0000313" key="2">
    <source>
        <dbReference type="EMBL" id="AAM82156.1"/>
    </source>
</evidence>
<name>Q8MUH7_TAESO</name>
<organism evidence="2">
    <name type="scientific">Taenia solium</name>
    <name type="common">Pork tapeworm</name>
    <dbReference type="NCBI Taxonomy" id="6204"/>
    <lineage>
        <taxon>Eukaryota</taxon>
        <taxon>Metazoa</taxon>
        <taxon>Spiralia</taxon>
        <taxon>Lophotrochozoa</taxon>
        <taxon>Platyhelminthes</taxon>
        <taxon>Cestoda</taxon>
        <taxon>Eucestoda</taxon>
        <taxon>Cyclophyllidea</taxon>
        <taxon>Taeniidae</taxon>
        <taxon>Taenia</taxon>
    </lineage>
</organism>
<dbReference type="AlphaFoldDB" id="Q8MUH7"/>
<dbReference type="EMBL" id="AF523312">
    <property type="protein sequence ID" value="AAM82156.1"/>
    <property type="molecule type" value="mRNA"/>
</dbReference>
<protein>
    <submittedName>
        <fullName evidence="2">Oncosphere-specific antigen</fullName>
    </submittedName>
</protein>
<keyword evidence="1" id="KW-0732">Signal</keyword>
<feature type="chain" id="PRO_5004310986" evidence="1">
    <location>
        <begin position="19"/>
        <end position="85"/>
    </location>
</feature>
<sequence>MKASIFLALAILVITVVAVPADDKGQEDLKKKMMKRLGEVRRFFREDPLGQKIIDQFQEMISIAKAIRQRIRKRLGEYLKGLENE</sequence>
<dbReference type="InterPro" id="IPR008860">
    <property type="entry name" value="Taeniidae_ag"/>
</dbReference>
<dbReference type="Pfam" id="PF05596">
    <property type="entry name" value="Taeniidae_ag"/>
    <property type="match status" value="1"/>
</dbReference>
<evidence type="ECO:0000256" key="1">
    <source>
        <dbReference type="SAM" id="SignalP"/>
    </source>
</evidence>
<proteinExistence type="evidence at transcript level"/>
<dbReference type="SMR" id="Q8MUH7"/>
<feature type="signal peptide" evidence="1">
    <location>
        <begin position="1"/>
        <end position="18"/>
    </location>
</feature>